<gene>
    <name evidence="2" type="ORF">J2S57_003529</name>
</gene>
<name>A0ABT9P6U7_9ACTN</name>
<evidence type="ECO:0008006" key="4">
    <source>
        <dbReference type="Google" id="ProtNLM"/>
    </source>
</evidence>
<organism evidence="2 3">
    <name type="scientific">Kineosporia succinea</name>
    <dbReference type="NCBI Taxonomy" id="84632"/>
    <lineage>
        <taxon>Bacteria</taxon>
        <taxon>Bacillati</taxon>
        <taxon>Actinomycetota</taxon>
        <taxon>Actinomycetes</taxon>
        <taxon>Kineosporiales</taxon>
        <taxon>Kineosporiaceae</taxon>
        <taxon>Kineosporia</taxon>
    </lineage>
</organism>
<dbReference type="EMBL" id="JAUSQZ010000001">
    <property type="protein sequence ID" value="MDP9827780.1"/>
    <property type="molecule type" value="Genomic_DNA"/>
</dbReference>
<dbReference type="Proteomes" id="UP001235712">
    <property type="component" value="Unassembled WGS sequence"/>
</dbReference>
<evidence type="ECO:0000313" key="2">
    <source>
        <dbReference type="EMBL" id="MDP9827780.1"/>
    </source>
</evidence>
<reference evidence="2 3" key="1">
    <citation type="submission" date="2023-07" db="EMBL/GenBank/DDBJ databases">
        <title>Sequencing the genomes of 1000 actinobacteria strains.</title>
        <authorList>
            <person name="Klenk H.-P."/>
        </authorList>
    </citation>
    <scope>NUCLEOTIDE SEQUENCE [LARGE SCALE GENOMIC DNA]</scope>
    <source>
        <strain evidence="2 3">DSM 44388</strain>
    </source>
</reference>
<proteinExistence type="predicted"/>
<feature type="region of interest" description="Disordered" evidence="1">
    <location>
        <begin position="1"/>
        <end position="38"/>
    </location>
</feature>
<keyword evidence="3" id="KW-1185">Reference proteome</keyword>
<dbReference type="RefSeq" id="WP_307244269.1">
    <property type="nucleotide sequence ID" value="NZ_JAUSQZ010000001.1"/>
</dbReference>
<sequence>MPESEMSRQETDVAAWGPPSFGDSSTDEDSTRPIGFDPGPEAWHTMLLRLAGALPDDLISEARDWLSEGATIDVAQAVGFAAATARVPVLTRDAAMMAQELRRAGEDTELVDSLERIDDSVIMPVPWVFSPADPRLDDPAAHPGPIDLTTADSGPLLDDADHAIRLAAGQESGLVAVWRAWRTPADGSPWPAPRRVFVVQTGPHPADDLAAITGRMQHALFSAGETNPQVEVCGPGTPVPAYQSSACAHAALVWSDEPAVPVRMARVFDRVDPRHGPMFAEDHPVIDDLDELTRLLQYLGNGLPVMTTSATMSDILDPERPEIVPLTFRTDGNWVWTDTIGYYLERYGLAPEAELLDYLRSSPDWPEVSDVALHRVLSFLQHPQDDEPVWTVPQVNA</sequence>
<accession>A0ABT9P6U7</accession>
<feature type="compositionally biased region" description="Basic and acidic residues" evidence="1">
    <location>
        <begin position="1"/>
        <end position="11"/>
    </location>
</feature>
<evidence type="ECO:0000256" key="1">
    <source>
        <dbReference type="SAM" id="MobiDB-lite"/>
    </source>
</evidence>
<comment type="caution">
    <text evidence="2">The sequence shown here is derived from an EMBL/GenBank/DDBJ whole genome shotgun (WGS) entry which is preliminary data.</text>
</comment>
<evidence type="ECO:0000313" key="3">
    <source>
        <dbReference type="Proteomes" id="UP001235712"/>
    </source>
</evidence>
<protein>
    <recommendedName>
        <fullName evidence="4">Nucleic acid/nucleotide deaminase of polymorphic system toxin</fullName>
    </recommendedName>
</protein>